<dbReference type="EMBL" id="LAZR01022803">
    <property type="protein sequence ID" value="KKL80593.1"/>
    <property type="molecule type" value="Genomic_DNA"/>
</dbReference>
<accession>A0A0F9F2P5</accession>
<evidence type="ECO:0000313" key="1">
    <source>
        <dbReference type="EMBL" id="KKL80593.1"/>
    </source>
</evidence>
<name>A0A0F9F2P5_9ZZZZ</name>
<sequence length="57" mass="6657">MEVSKRYRVLIKETAKREKYWECTVDFTGCTETEILEASDSLVARLDKRYPALVEGK</sequence>
<gene>
    <name evidence="1" type="ORF">LCGC14_2003190</name>
</gene>
<proteinExistence type="predicted"/>
<organism evidence="1">
    <name type="scientific">marine sediment metagenome</name>
    <dbReference type="NCBI Taxonomy" id="412755"/>
    <lineage>
        <taxon>unclassified sequences</taxon>
        <taxon>metagenomes</taxon>
        <taxon>ecological metagenomes</taxon>
    </lineage>
</organism>
<protein>
    <submittedName>
        <fullName evidence="1">Uncharacterized protein</fullName>
    </submittedName>
</protein>
<comment type="caution">
    <text evidence="1">The sequence shown here is derived from an EMBL/GenBank/DDBJ whole genome shotgun (WGS) entry which is preliminary data.</text>
</comment>
<dbReference type="AlphaFoldDB" id="A0A0F9F2P5"/>
<reference evidence="1" key="1">
    <citation type="journal article" date="2015" name="Nature">
        <title>Complex archaea that bridge the gap between prokaryotes and eukaryotes.</title>
        <authorList>
            <person name="Spang A."/>
            <person name="Saw J.H."/>
            <person name="Jorgensen S.L."/>
            <person name="Zaremba-Niedzwiedzka K."/>
            <person name="Martijn J."/>
            <person name="Lind A.E."/>
            <person name="van Eijk R."/>
            <person name="Schleper C."/>
            <person name="Guy L."/>
            <person name="Ettema T.J."/>
        </authorList>
    </citation>
    <scope>NUCLEOTIDE SEQUENCE</scope>
</reference>